<reference evidence="3" key="2">
    <citation type="journal article" date="2011" name="Proc. Natl. Acad. Sci. U.S.A.">
        <title>Obligate biotrophy features unraveled by the genomic analysis of rust fungi.</title>
        <authorList>
            <person name="Duplessis S."/>
            <person name="Cuomo C.A."/>
            <person name="Lin Y.-C."/>
            <person name="Aerts A."/>
            <person name="Tisserant E."/>
            <person name="Veneault-Fourrey C."/>
            <person name="Joly D.L."/>
            <person name="Hacquard S."/>
            <person name="Amselem J."/>
            <person name="Cantarel B.L."/>
            <person name="Chiu R."/>
            <person name="Coutinho P.M."/>
            <person name="Feau N."/>
            <person name="Field M."/>
            <person name="Frey P."/>
            <person name="Gelhaye E."/>
            <person name="Goldberg J."/>
            <person name="Grabherr M.G."/>
            <person name="Kodira C.D."/>
            <person name="Kohler A."/>
            <person name="Kuees U."/>
            <person name="Lindquist E.A."/>
            <person name="Lucas S.M."/>
            <person name="Mago R."/>
            <person name="Mauceli E."/>
            <person name="Morin E."/>
            <person name="Murat C."/>
            <person name="Pangilinan J.L."/>
            <person name="Park R."/>
            <person name="Pearson M."/>
            <person name="Quesneville H."/>
            <person name="Rouhier N."/>
            <person name="Sakthikumar S."/>
            <person name="Salamov A.A."/>
            <person name="Schmutz J."/>
            <person name="Selles B."/>
            <person name="Shapiro H."/>
            <person name="Tanguay P."/>
            <person name="Tuskan G.A."/>
            <person name="Henrissat B."/>
            <person name="Van de Peer Y."/>
            <person name="Rouze P."/>
            <person name="Ellis J.G."/>
            <person name="Dodds P.N."/>
            <person name="Schein J.E."/>
            <person name="Zhong S."/>
            <person name="Hamelin R.C."/>
            <person name="Grigoriev I.V."/>
            <person name="Szabo L.J."/>
            <person name="Martin F."/>
        </authorList>
    </citation>
    <scope>NUCLEOTIDE SEQUENCE [LARGE SCALE GENOMIC DNA]</scope>
    <source>
        <strain evidence="3">CRL 75-36-700-3 / race SCCL</strain>
    </source>
</reference>
<dbReference type="HOGENOM" id="CLU_071664_1_0_1"/>
<keyword evidence="3" id="KW-1185">Reference proteome</keyword>
<dbReference type="Proteomes" id="UP000008783">
    <property type="component" value="Unassembled WGS sequence"/>
</dbReference>
<dbReference type="GeneID" id="10538949"/>
<reference key="1">
    <citation type="submission" date="2007-01" db="EMBL/GenBank/DDBJ databases">
        <title>The Genome Sequence of Puccinia graminis f. sp. tritici Strain CRL 75-36-700-3.</title>
        <authorList>
            <consortium name="The Broad Institute Genome Sequencing Platform"/>
            <person name="Birren B."/>
            <person name="Lander E."/>
            <person name="Galagan J."/>
            <person name="Nusbaum C."/>
            <person name="Devon K."/>
            <person name="Cuomo C."/>
            <person name="Jaffe D."/>
            <person name="Butler J."/>
            <person name="Alvarez P."/>
            <person name="Gnerre S."/>
            <person name="Grabherr M."/>
            <person name="Mauceli E."/>
            <person name="Brockman W."/>
            <person name="Young S."/>
            <person name="LaButti K."/>
            <person name="Sykes S."/>
            <person name="DeCaprio D."/>
            <person name="Crawford M."/>
            <person name="Koehrsen M."/>
            <person name="Engels R."/>
            <person name="Montgomery P."/>
            <person name="Pearson M."/>
            <person name="Howarth C."/>
            <person name="Larson L."/>
            <person name="White J."/>
            <person name="Zeng Q."/>
            <person name="Kodira C."/>
            <person name="Yandava C."/>
            <person name="Alvarado L."/>
            <person name="O'Leary S."/>
            <person name="Szabo L."/>
            <person name="Dean R."/>
            <person name="Schein J."/>
        </authorList>
    </citation>
    <scope>NUCLEOTIDE SEQUENCE</scope>
    <source>
        <strain>CRL 75-36-700-3</strain>
    </source>
</reference>
<protein>
    <recommendedName>
        <fullName evidence="4">ATP-dependent DNA helicase sgs1</fullName>
    </recommendedName>
</protein>
<proteinExistence type="predicted"/>
<dbReference type="EMBL" id="DS178368">
    <property type="protein sequence ID" value="EFP92621.2"/>
    <property type="molecule type" value="Genomic_DNA"/>
</dbReference>
<gene>
    <name evidence="2" type="ORF">PGTG_18620</name>
</gene>
<name>E3L7U6_PUCGT</name>
<evidence type="ECO:0000256" key="1">
    <source>
        <dbReference type="SAM" id="MobiDB-lite"/>
    </source>
</evidence>
<organism evidence="2 3">
    <name type="scientific">Puccinia graminis f. sp. tritici (strain CRL 75-36-700-3 / race SCCL)</name>
    <name type="common">Black stem rust fungus</name>
    <dbReference type="NCBI Taxonomy" id="418459"/>
    <lineage>
        <taxon>Eukaryota</taxon>
        <taxon>Fungi</taxon>
        <taxon>Dikarya</taxon>
        <taxon>Basidiomycota</taxon>
        <taxon>Pucciniomycotina</taxon>
        <taxon>Pucciniomycetes</taxon>
        <taxon>Pucciniales</taxon>
        <taxon>Pucciniaceae</taxon>
        <taxon>Puccinia</taxon>
    </lineage>
</organism>
<dbReference type="OrthoDB" id="10380916at2759"/>
<accession>E3L7U6</accession>
<sequence>MSVDPTAEETVLPFEDEGHCEDNPLPGSNSSLVGDTTEDQDSSSFGDITEDLLPFEEISDCKDTLNMSREKSIELLKQRSKMVYGGQEPKQIQLDSVIDLIHRCDTFVLAGTGIGKSQIAEMYWDLFPKYKKPIVLVLNPLDSLGEVIGSMVDGRKKGRMYADFSDDIENLHVHYRNSL</sequence>
<evidence type="ECO:0000313" key="2">
    <source>
        <dbReference type="EMBL" id="EFP92621.2"/>
    </source>
</evidence>
<evidence type="ECO:0008006" key="4">
    <source>
        <dbReference type="Google" id="ProtNLM"/>
    </source>
</evidence>
<dbReference type="SUPFAM" id="SSF52540">
    <property type="entry name" value="P-loop containing nucleoside triphosphate hydrolases"/>
    <property type="match status" value="1"/>
</dbReference>
<evidence type="ECO:0000313" key="3">
    <source>
        <dbReference type="Proteomes" id="UP000008783"/>
    </source>
</evidence>
<dbReference type="Gene3D" id="3.40.50.300">
    <property type="entry name" value="P-loop containing nucleotide triphosphate hydrolases"/>
    <property type="match status" value="1"/>
</dbReference>
<dbReference type="RefSeq" id="XP_003337040.2">
    <property type="nucleotide sequence ID" value="XM_003336992.2"/>
</dbReference>
<dbReference type="KEGG" id="pgr:PGTG_18620"/>
<feature type="region of interest" description="Disordered" evidence="1">
    <location>
        <begin position="1"/>
        <end position="47"/>
    </location>
</feature>
<dbReference type="InParanoid" id="E3L7U6"/>
<dbReference type="VEuPathDB" id="FungiDB:PGTG_18620"/>
<dbReference type="InterPro" id="IPR027417">
    <property type="entry name" value="P-loop_NTPase"/>
</dbReference>
<dbReference type="AlphaFoldDB" id="E3L7U6"/>